<dbReference type="GO" id="GO:0003796">
    <property type="term" value="F:lysozyme activity"/>
    <property type="evidence" value="ECO:0007669"/>
    <property type="project" value="UniProtKB-EC"/>
</dbReference>
<keyword evidence="8 9" id="KW-0326">Glycosidase</keyword>
<dbReference type="Pfam" id="PF00959">
    <property type="entry name" value="Phage_lysozyme"/>
    <property type="match status" value="1"/>
</dbReference>
<keyword evidence="7" id="KW-1035">Host cytoplasm</keyword>
<evidence type="ECO:0000256" key="7">
    <source>
        <dbReference type="ARBA" id="ARBA00023200"/>
    </source>
</evidence>
<organism evidence="10">
    <name type="scientific">Pseudomonas phage vB_PaeP_FBPa42</name>
    <dbReference type="NCBI Taxonomy" id="3231240"/>
    <lineage>
        <taxon>Viruses</taxon>
    </lineage>
</organism>
<keyword evidence="4 9" id="KW-0378">Hydrolase</keyword>
<dbReference type="InterPro" id="IPR033907">
    <property type="entry name" value="Endolysin_autolysin"/>
</dbReference>
<keyword evidence="5" id="KW-0204">Cytolysis</keyword>
<dbReference type="InterPro" id="IPR051018">
    <property type="entry name" value="Bacteriophage_GH24"/>
</dbReference>
<evidence type="ECO:0000313" key="10">
    <source>
        <dbReference type="EMBL" id="XCN26732.1"/>
    </source>
</evidence>
<reference evidence="10" key="1">
    <citation type="submission" date="2024-05" db="EMBL/GenBank/DDBJ databases">
        <title>Defense systems in Pseudomonas aeruginosa.</title>
        <authorList>
            <person name="van den Berg D.F."/>
            <person name="Costa R.A."/>
        </authorList>
    </citation>
    <scope>NUCLEOTIDE SEQUENCE</scope>
</reference>
<accession>A0AAU8KT00</accession>
<keyword evidence="6" id="KW-1188">Viral release from host cell</keyword>
<dbReference type="SUPFAM" id="SSF53955">
    <property type="entry name" value="Lysozyme-like"/>
    <property type="match status" value="1"/>
</dbReference>
<dbReference type="InterPro" id="IPR023347">
    <property type="entry name" value="Lysozyme_dom_sf"/>
</dbReference>
<dbReference type="EC" id="3.2.1.17" evidence="9"/>
<keyword evidence="6" id="KW-0578">Host cell lysis by virus</keyword>
<evidence type="ECO:0000256" key="1">
    <source>
        <dbReference type="ARBA" id="ARBA00000632"/>
    </source>
</evidence>
<protein>
    <recommendedName>
        <fullName evidence="9">Lysozyme</fullName>
        <ecNumber evidence="9">3.2.1.17</ecNumber>
    </recommendedName>
</protein>
<evidence type="ECO:0000256" key="3">
    <source>
        <dbReference type="ARBA" id="ARBA00022638"/>
    </source>
</evidence>
<name>A0AAU8KT00_9VIRU</name>
<evidence type="ECO:0000256" key="9">
    <source>
        <dbReference type="RuleBase" id="RU003788"/>
    </source>
</evidence>
<sequence length="144" mass="16214">MNISKAGLDLIKEFEGLRLSAYQDSVGVWTIGYGHTRTAKRGMSITGDQADALLIADLADAEDDVERYVRQDMRQNEFDALVSLVFNIGGSNFSRSTMLRLINEKAEARKIGAEFLKWVYAKGRKLPGLERRRLAERNLYLKGA</sequence>
<evidence type="ECO:0000256" key="4">
    <source>
        <dbReference type="ARBA" id="ARBA00022801"/>
    </source>
</evidence>
<proteinExistence type="inferred from homology"/>
<dbReference type="GO" id="GO:0009253">
    <property type="term" value="P:peptidoglycan catabolic process"/>
    <property type="evidence" value="ECO:0007669"/>
    <property type="project" value="InterPro"/>
</dbReference>
<comment type="catalytic activity">
    <reaction evidence="1 9">
        <text>Hydrolysis of (1-&gt;4)-beta-linkages between N-acetylmuramic acid and N-acetyl-D-glucosamine residues in a peptidoglycan and between N-acetyl-D-glucosamine residues in chitodextrins.</text>
        <dbReference type="EC" id="3.2.1.17"/>
    </reaction>
</comment>
<dbReference type="HAMAP" id="MF_04110">
    <property type="entry name" value="ENDOLYSIN_T4"/>
    <property type="match status" value="1"/>
</dbReference>
<evidence type="ECO:0000256" key="8">
    <source>
        <dbReference type="ARBA" id="ARBA00023295"/>
    </source>
</evidence>
<dbReference type="Gene3D" id="1.10.530.40">
    <property type="match status" value="1"/>
</dbReference>
<dbReference type="InterPro" id="IPR023346">
    <property type="entry name" value="Lysozyme-like_dom_sf"/>
</dbReference>
<comment type="similarity">
    <text evidence="9">Belongs to the glycosyl hydrolase 24 family.</text>
</comment>
<evidence type="ECO:0000256" key="2">
    <source>
        <dbReference type="ARBA" id="ARBA00022529"/>
    </source>
</evidence>
<evidence type="ECO:0000256" key="5">
    <source>
        <dbReference type="ARBA" id="ARBA00022852"/>
    </source>
</evidence>
<dbReference type="EMBL" id="PP813864">
    <property type="protein sequence ID" value="XCN26732.1"/>
    <property type="molecule type" value="Genomic_DNA"/>
</dbReference>
<dbReference type="InterPro" id="IPR002196">
    <property type="entry name" value="Glyco_hydro_24"/>
</dbReference>
<dbReference type="GO" id="GO:0031640">
    <property type="term" value="P:killing of cells of another organism"/>
    <property type="evidence" value="ECO:0007669"/>
    <property type="project" value="UniProtKB-KW"/>
</dbReference>
<dbReference type="GO" id="GO:0016998">
    <property type="term" value="P:cell wall macromolecule catabolic process"/>
    <property type="evidence" value="ECO:0007669"/>
    <property type="project" value="InterPro"/>
</dbReference>
<dbReference type="GO" id="GO:0042742">
    <property type="term" value="P:defense response to bacterium"/>
    <property type="evidence" value="ECO:0007669"/>
    <property type="project" value="UniProtKB-KW"/>
</dbReference>
<dbReference type="PANTHER" id="PTHR38107">
    <property type="match status" value="1"/>
</dbReference>
<evidence type="ECO:0000256" key="6">
    <source>
        <dbReference type="ARBA" id="ARBA00023142"/>
    </source>
</evidence>
<keyword evidence="3 9" id="KW-0081">Bacteriolytic enzyme</keyword>
<dbReference type="InterPro" id="IPR034690">
    <property type="entry name" value="Endolysin_T4_type"/>
</dbReference>
<keyword evidence="2 9" id="KW-0929">Antimicrobial</keyword>
<dbReference type="PANTHER" id="PTHR38107:SF3">
    <property type="entry name" value="LYSOZYME RRRD-RELATED"/>
    <property type="match status" value="1"/>
</dbReference>
<dbReference type="CDD" id="cd00737">
    <property type="entry name" value="lyz_endolysin_autolysin"/>
    <property type="match status" value="1"/>
</dbReference>